<comment type="caution">
    <text evidence="2">The sequence shown here is derived from an EMBL/GenBank/DDBJ whole genome shotgun (WGS) entry which is preliminary data.</text>
</comment>
<evidence type="ECO:0000256" key="1">
    <source>
        <dbReference type="SAM" id="MobiDB-lite"/>
    </source>
</evidence>
<organism evidence="2 3">
    <name type="scientific">Dentiscutata erythropus</name>
    <dbReference type="NCBI Taxonomy" id="1348616"/>
    <lineage>
        <taxon>Eukaryota</taxon>
        <taxon>Fungi</taxon>
        <taxon>Fungi incertae sedis</taxon>
        <taxon>Mucoromycota</taxon>
        <taxon>Glomeromycotina</taxon>
        <taxon>Glomeromycetes</taxon>
        <taxon>Diversisporales</taxon>
        <taxon>Gigasporaceae</taxon>
        <taxon>Dentiscutata</taxon>
    </lineage>
</organism>
<sequence length="122" mass="14274">SPSKDDKLNKKDKSNNESNDKLDEKNDKPDDKLDNKNDTLDGKPDKLDNNNIKKLLLGYLREFPQGKFNGLLEDDNLLDKMINSSVELSDLQKIEYQKMRKSISNIYKDEERDYYFVDPDDP</sequence>
<feature type="region of interest" description="Disordered" evidence="1">
    <location>
        <begin position="1"/>
        <end position="49"/>
    </location>
</feature>
<gene>
    <name evidence="2" type="ORF">DERYTH_LOCUS28167</name>
</gene>
<feature type="compositionally biased region" description="Basic and acidic residues" evidence="1">
    <location>
        <begin position="1"/>
        <end position="48"/>
    </location>
</feature>
<protein>
    <submittedName>
        <fullName evidence="2">23952_t:CDS:1</fullName>
    </submittedName>
</protein>
<evidence type="ECO:0000313" key="3">
    <source>
        <dbReference type="Proteomes" id="UP000789405"/>
    </source>
</evidence>
<feature type="non-terminal residue" evidence="2">
    <location>
        <position position="122"/>
    </location>
</feature>
<proteinExistence type="predicted"/>
<accession>A0A9N9PJM5</accession>
<dbReference type="EMBL" id="CAJVPY010068613">
    <property type="protein sequence ID" value="CAG8826803.1"/>
    <property type="molecule type" value="Genomic_DNA"/>
</dbReference>
<dbReference type="AlphaFoldDB" id="A0A9N9PJM5"/>
<keyword evidence="3" id="KW-1185">Reference proteome</keyword>
<feature type="non-terminal residue" evidence="2">
    <location>
        <position position="1"/>
    </location>
</feature>
<name>A0A9N9PJM5_9GLOM</name>
<evidence type="ECO:0000313" key="2">
    <source>
        <dbReference type="EMBL" id="CAG8826803.1"/>
    </source>
</evidence>
<reference evidence="2" key="1">
    <citation type="submission" date="2021-06" db="EMBL/GenBank/DDBJ databases">
        <authorList>
            <person name="Kallberg Y."/>
            <person name="Tangrot J."/>
            <person name="Rosling A."/>
        </authorList>
    </citation>
    <scope>NUCLEOTIDE SEQUENCE</scope>
    <source>
        <strain evidence="2">MA453B</strain>
    </source>
</reference>
<dbReference type="Proteomes" id="UP000789405">
    <property type="component" value="Unassembled WGS sequence"/>
</dbReference>